<evidence type="ECO:0000313" key="5">
    <source>
        <dbReference type="Proteomes" id="UP000548326"/>
    </source>
</evidence>
<organism evidence="4 5">
    <name type="scientific">Mucilaginibacter lappiensis</name>
    <dbReference type="NCBI Taxonomy" id="354630"/>
    <lineage>
        <taxon>Bacteria</taxon>
        <taxon>Pseudomonadati</taxon>
        <taxon>Bacteroidota</taxon>
        <taxon>Sphingobacteriia</taxon>
        <taxon>Sphingobacteriales</taxon>
        <taxon>Sphingobacteriaceae</taxon>
        <taxon>Mucilaginibacter</taxon>
    </lineage>
</organism>
<dbReference type="Gene3D" id="3.90.550.10">
    <property type="entry name" value="Spore Coat Polysaccharide Biosynthesis Protein SpsA, Chain A"/>
    <property type="match status" value="1"/>
</dbReference>
<dbReference type="RefSeq" id="WP_183589450.1">
    <property type="nucleotide sequence ID" value="NZ_JACHCA010000017.1"/>
</dbReference>
<keyword evidence="2 4" id="KW-0808">Transferase</keyword>
<feature type="domain" description="Glycosyltransferase 2-like" evidence="3">
    <location>
        <begin position="9"/>
        <end position="185"/>
    </location>
</feature>
<dbReference type="InterPro" id="IPR001173">
    <property type="entry name" value="Glyco_trans_2-like"/>
</dbReference>
<evidence type="ECO:0000256" key="1">
    <source>
        <dbReference type="ARBA" id="ARBA00022676"/>
    </source>
</evidence>
<dbReference type="SUPFAM" id="SSF53448">
    <property type="entry name" value="Nucleotide-diphospho-sugar transferases"/>
    <property type="match status" value="1"/>
</dbReference>
<dbReference type="GO" id="GO:0016758">
    <property type="term" value="F:hexosyltransferase activity"/>
    <property type="evidence" value="ECO:0007669"/>
    <property type="project" value="UniProtKB-ARBA"/>
</dbReference>
<proteinExistence type="predicted"/>
<evidence type="ECO:0000313" key="4">
    <source>
        <dbReference type="EMBL" id="MBB6130760.1"/>
    </source>
</evidence>
<dbReference type="PANTHER" id="PTHR22916">
    <property type="entry name" value="GLYCOSYLTRANSFERASE"/>
    <property type="match status" value="1"/>
</dbReference>
<dbReference type="InterPro" id="IPR029044">
    <property type="entry name" value="Nucleotide-diphossugar_trans"/>
</dbReference>
<accession>A0A841JIJ1</accession>
<protein>
    <submittedName>
        <fullName evidence="4">Glycosyltransferase involved in cell wall biosynthesis</fullName>
    </submittedName>
</protein>
<name>A0A841JIJ1_9SPHI</name>
<evidence type="ECO:0000259" key="3">
    <source>
        <dbReference type="Pfam" id="PF00535"/>
    </source>
</evidence>
<comment type="caution">
    <text evidence="4">The sequence shown here is derived from an EMBL/GenBank/DDBJ whole genome shotgun (WGS) entry which is preliminary data.</text>
</comment>
<dbReference type="PANTHER" id="PTHR22916:SF51">
    <property type="entry name" value="GLYCOSYLTRANSFERASE EPSH-RELATED"/>
    <property type="match status" value="1"/>
</dbReference>
<dbReference type="EMBL" id="JACHCA010000017">
    <property type="protein sequence ID" value="MBB6130760.1"/>
    <property type="molecule type" value="Genomic_DNA"/>
</dbReference>
<dbReference type="Pfam" id="PF00535">
    <property type="entry name" value="Glycos_transf_2"/>
    <property type="match status" value="1"/>
</dbReference>
<evidence type="ECO:0000256" key="2">
    <source>
        <dbReference type="ARBA" id="ARBA00022679"/>
    </source>
</evidence>
<gene>
    <name evidence="4" type="ORF">HDF22_004905</name>
</gene>
<dbReference type="AlphaFoldDB" id="A0A841JIJ1"/>
<dbReference type="CDD" id="cd00761">
    <property type="entry name" value="Glyco_tranf_GTA_type"/>
    <property type="match status" value="1"/>
</dbReference>
<dbReference type="Proteomes" id="UP000548326">
    <property type="component" value="Unassembled WGS sequence"/>
</dbReference>
<reference evidence="4 5" key="1">
    <citation type="submission" date="2020-08" db="EMBL/GenBank/DDBJ databases">
        <title>Genomic Encyclopedia of Type Strains, Phase IV (KMG-V): Genome sequencing to study the core and pangenomes of soil and plant-associated prokaryotes.</title>
        <authorList>
            <person name="Whitman W."/>
        </authorList>
    </citation>
    <scope>NUCLEOTIDE SEQUENCE [LARGE SCALE GENOMIC DNA]</scope>
    <source>
        <strain evidence="4 5">MP601</strain>
    </source>
</reference>
<keyword evidence="1" id="KW-0328">Glycosyltransferase</keyword>
<sequence>MKNLLPIVSIIIPVFNAEDTLLICLTSLESQTYAYLELLFVNDCSVDNSVALIKEFATKWQNDEYIRVKILQHERNKGVAAARNTGLDQATGEYIYYVDADDSMESDTIEIAVKTALENEADIVGLNWFLTFQQNERQMNQTAFNTPWQAISLILSGKMRWNLWLFLTKRSLYENNKIRFIPGKNMGEDLVVSIKLFTCAQKVIYMNKACYHYGQSNSQSLTKTYSDQHIREVTENVKEVETYLMNSKFGNDIGNLLFYLKLNIKLPLLVSAKTSNYKRWIDWFPEANPFVLRNKSLPFRTRILQWLAVNRQYWALKLYYRLVIQVFYGVLYK</sequence>